<evidence type="ECO:0000313" key="1">
    <source>
        <dbReference type="EMBL" id="MBP0439601.1"/>
    </source>
</evidence>
<dbReference type="RefSeq" id="WP_209335642.1">
    <property type="nucleotide sequence ID" value="NZ_JAGIYY010000004.1"/>
</dbReference>
<accession>A0A8J7RJH4</accession>
<keyword evidence="2" id="KW-1185">Reference proteome</keyword>
<dbReference type="AlphaFoldDB" id="A0A8J7RJH4"/>
<organism evidence="1 2">
    <name type="scientific">Tianweitania sediminis</name>
    <dbReference type="NCBI Taxonomy" id="1502156"/>
    <lineage>
        <taxon>Bacteria</taxon>
        <taxon>Pseudomonadati</taxon>
        <taxon>Pseudomonadota</taxon>
        <taxon>Alphaproteobacteria</taxon>
        <taxon>Hyphomicrobiales</taxon>
        <taxon>Phyllobacteriaceae</taxon>
        <taxon>Tianweitania</taxon>
    </lineage>
</organism>
<dbReference type="EMBL" id="JAGIYY010000004">
    <property type="protein sequence ID" value="MBP0439601.1"/>
    <property type="molecule type" value="Genomic_DNA"/>
</dbReference>
<reference evidence="1" key="1">
    <citation type="submission" date="2021-03" db="EMBL/GenBank/DDBJ databases">
        <title>Genome sequencing and assembly of Tianweitania sediminis.</title>
        <authorList>
            <person name="Chhetri G."/>
        </authorList>
    </citation>
    <scope>NUCLEOTIDE SEQUENCE</scope>
    <source>
        <strain evidence="1">Z8</strain>
    </source>
</reference>
<dbReference type="Proteomes" id="UP000666240">
    <property type="component" value="Unassembled WGS sequence"/>
</dbReference>
<comment type="caution">
    <text evidence="1">The sequence shown here is derived from an EMBL/GenBank/DDBJ whole genome shotgun (WGS) entry which is preliminary data.</text>
</comment>
<name>A0A8J7RJH4_9HYPH</name>
<gene>
    <name evidence="1" type="ORF">J5Y06_13145</name>
</gene>
<protein>
    <submittedName>
        <fullName evidence="1">Uncharacterized protein</fullName>
    </submittedName>
</protein>
<proteinExistence type="predicted"/>
<sequence length="184" mass="21172">MAGARVTEPSTRQKDALFLRFIRQLMVDVAPGEWLHSADENGQMIDARGPTGELTPICRFDVMATRHEMRLIADAPLILGFLLRLLDRAFGEIRDLKAQLRPETARTRDWKDYAAEAAMQCGKPAFRVFLQERHGLERPLTDERVAQKLRSVLAVKSRRELNEDQAAAQRWVSLRSDFEVWKRT</sequence>
<evidence type="ECO:0000313" key="2">
    <source>
        <dbReference type="Proteomes" id="UP000666240"/>
    </source>
</evidence>